<organism evidence="2 3">
    <name type="scientific">Nocardia fusca</name>
    <dbReference type="NCBI Taxonomy" id="941183"/>
    <lineage>
        <taxon>Bacteria</taxon>
        <taxon>Bacillati</taxon>
        <taxon>Actinomycetota</taxon>
        <taxon>Actinomycetes</taxon>
        <taxon>Mycobacteriales</taxon>
        <taxon>Nocardiaceae</taxon>
        <taxon>Nocardia</taxon>
    </lineage>
</organism>
<dbReference type="RefSeq" id="WP_357986748.1">
    <property type="nucleotide sequence ID" value="NZ_JBFAIH010000028.1"/>
</dbReference>
<protein>
    <submittedName>
        <fullName evidence="2">Uncharacterized protein</fullName>
    </submittedName>
</protein>
<gene>
    <name evidence="2" type="ORF">AB0H72_32140</name>
</gene>
<evidence type="ECO:0000313" key="2">
    <source>
        <dbReference type="EMBL" id="MEV0367349.1"/>
    </source>
</evidence>
<evidence type="ECO:0000313" key="3">
    <source>
        <dbReference type="Proteomes" id="UP001551658"/>
    </source>
</evidence>
<accession>A0ABV3FI03</accession>
<feature type="region of interest" description="Disordered" evidence="1">
    <location>
        <begin position="130"/>
        <end position="152"/>
    </location>
</feature>
<sequence>MRDDTGVLHHPDGKPIVPIMVEGSRPQYMRWRPYTLTLDPDPDVDFEFARDFAPKASQPSDILLISVDADVVERTDAGSLGEAVYALLNNPYTQSENAENTTVLRGASFPADQDCYLIFHRGVARDPSRLPASEEAEIRQARSPWKPVKASPESGRLQPIAIRFTGPSIAESDATIALGRSRAAVLFGRNGAGKSVLLTAVERMLQKPFSQDSIVAGEQHLPAATVILRAPDQLGRVSKC</sequence>
<dbReference type="Proteomes" id="UP001551658">
    <property type="component" value="Unassembled WGS sequence"/>
</dbReference>
<dbReference type="EMBL" id="JBFAIH010000028">
    <property type="protein sequence ID" value="MEV0367349.1"/>
    <property type="molecule type" value="Genomic_DNA"/>
</dbReference>
<evidence type="ECO:0000256" key="1">
    <source>
        <dbReference type="SAM" id="MobiDB-lite"/>
    </source>
</evidence>
<keyword evidence="3" id="KW-1185">Reference proteome</keyword>
<reference evidence="2 3" key="1">
    <citation type="submission" date="2024-06" db="EMBL/GenBank/DDBJ databases">
        <title>The Natural Products Discovery Center: Release of the First 8490 Sequenced Strains for Exploring Actinobacteria Biosynthetic Diversity.</title>
        <authorList>
            <person name="Kalkreuter E."/>
            <person name="Kautsar S.A."/>
            <person name="Yang D."/>
            <person name="Bader C.D."/>
            <person name="Teijaro C.N."/>
            <person name="Fluegel L."/>
            <person name="Davis C.M."/>
            <person name="Simpson J.R."/>
            <person name="Lauterbach L."/>
            <person name="Steele A.D."/>
            <person name="Gui C."/>
            <person name="Meng S."/>
            <person name="Li G."/>
            <person name="Viehrig K."/>
            <person name="Ye F."/>
            <person name="Su P."/>
            <person name="Kiefer A.F."/>
            <person name="Nichols A."/>
            <person name="Cepeda A.J."/>
            <person name="Yan W."/>
            <person name="Fan B."/>
            <person name="Jiang Y."/>
            <person name="Adhikari A."/>
            <person name="Zheng C.-J."/>
            <person name="Schuster L."/>
            <person name="Cowan T.M."/>
            <person name="Smanski M.J."/>
            <person name="Chevrette M.G."/>
            <person name="De Carvalho L.P.S."/>
            <person name="Shen B."/>
        </authorList>
    </citation>
    <scope>NUCLEOTIDE SEQUENCE [LARGE SCALE GENOMIC DNA]</scope>
    <source>
        <strain evidence="2 3">NPDC050671</strain>
    </source>
</reference>
<proteinExistence type="predicted"/>
<name>A0ABV3FI03_9NOCA</name>
<comment type="caution">
    <text evidence="2">The sequence shown here is derived from an EMBL/GenBank/DDBJ whole genome shotgun (WGS) entry which is preliminary data.</text>
</comment>